<evidence type="ECO:0008006" key="4">
    <source>
        <dbReference type="Google" id="ProtNLM"/>
    </source>
</evidence>
<evidence type="ECO:0000313" key="2">
    <source>
        <dbReference type="EMBL" id="GAL32320.1"/>
    </source>
</evidence>
<dbReference type="Pfam" id="PF11756">
    <property type="entry name" value="YgbA_NO"/>
    <property type="match status" value="1"/>
</dbReference>
<comment type="caution">
    <text evidence="2">The sequence shown here is derived from an EMBL/GenBank/DDBJ whole genome shotgun (WGS) entry which is preliminary data.</text>
</comment>
<keyword evidence="3" id="KW-1185">Reference proteome</keyword>
<protein>
    <recommendedName>
        <fullName evidence="4">Nitrous oxide-stimulated promoter</fullName>
    </recommendedName>
</protein>
<dbReference type="NCBIfam" id="NF007715">
    <property type="entry name" value="PRK10410.1-3"/>
    <property type="match status" value="1"/>
</dbReference>
<gene>
    <name evidence="2" type="ORF">JCM19240_5751</name>
</gene>
<reference evidence="2 3" key="1">
    <citation type="submission" date="2014-09" db="EMBL/GenBank/DDBJ databases">
        <title>Vibrio maritimus JCM 19240. (C210) whole genome shotgun sequence.</title>
        <authorList>
            <person name="Sawabe T."/>
            <person name="Meirelles P."/>
            <person name="Nakanishi M."/>
            <person name="Sayaka M."/>
            <person name="Hattori M."/>
            <person name="Ohkuma M."/>
        </authorList>
    </citation>
    <scope>NUCLEOTIDE SEQUENCE [LARGE SCALE GENOMIC DNA]</scope>
    <source>
        <strain evidence="2 3">JCM 19240</strain>
    </source>
</reference>
<dbReference type="Proteomes" id="UP000029224">
    <property type="component" value="Unassembled WGS sequence"/>
</dbReference>
<evidence type="ECO:0000313" key="3">
    <source>
        <dbReference type="Proteomes" id="UP000029224"/>
    </source>
</evidence>
<dbReference type="InterPro" id="IPR020483">
    <property type="entry name" value="Uncharacterised_YgbA"/>
</dbReference>
<dbReference type="NCBIfam" id="NF007714">
    <property type="entry name" value="PRK10410.1-2"/>
    <property type="match status" value="1"/>
</dbReference>
<feature type="region of interest" description="Disordered" evidence="1">
    <location>
        <begin position="103"/>
        <end position="132"/>
    </location>
</feature>
<evidence type="ECO:0000256" key="1">
    <source>
        <dbReference type="SAM" id="MobiDB-lite"/>
    </source>
</evidence>
<name>A0A090SX10_9VIBR</name>
<reference evidence="2 3" key="2">
    <citation type="submission" date="2014-09" db="EMBL/GenBank/DDBJ databases">
        <authorList>
            <consortium name="NBRP consortium"/>
            <person name="Sawabe T."/>
            <person name="Meirelles P."/>
            <person name="Nakanishi M."/>
            <person name="Sayaka M."/>
            <person name="Hattori M."/>
            <person name="Ohkuma M."/>
        </authorList>
    </citation>
    <scope>NUCLEOTIDE SEQUENCE [LARGE SCALE GENOMIC DNA]</scope>
    <source>
        <strain evidence="2 3">JCM 19240</strain>
    </source>
</reference>
<accession>A0A090SX10</accession>
<sequence>MKKASDILVGALETEFKTVKAMMEIYCKQQHGSKTLCQSCAALLTYAETKLDRCPYGESKPTCNKCPIHCYKPEQKQQMKAVMRYAGPRMLLPHPILSIRHLIHERRDVPSKPEAGSSNRARRKAKREDKLN</sequence>
<proteinExistence type="predicted"/>
<dbReference type="AlphaFoldDB" id="A0A090SX10"/>
<dbReference type="OrthoDB" id="5344095at2"/>
<organism evidence="2 3">
    <name type="scientific">Vibrio maritimus</name>
    <dbReference type="NCBI Taxonomy" id="990268"/>
    <lineage>
        <taxon>Bacteria</taxon>
        <taxon>Pseudomonadati</taxon>
        <taxon>Pseudomonadota</taxon>
        <taxon>Gammaproteobacteria</taxon>
        <taxon>Vibrionales</taxon>
        <taxon>Vibrionaceae</taxon>
        <taxon>Vibrio</taxon>
    </lineage>
</organism>
<dbReference type="EMBL" id="BBMT01000001">
    <property type="protein sequence ID" value="GAL32320.1"/>
    <property type="molecule type" value="Genomic_DNA"/>
</dbReference>